<dbReference type="AlphaFoldDB" id="A0A382HPN3"/>
<dbReference type="PANTHER" id="PTHR36842:SF1">
    <property type="entry name" value="PROTEIN TOLB"/>
    <property type="match status" value="1"/>
</dbReference>
<dbReference type="InterPro" id="IPR011659">
    <property type="entry name" value="WD40"/>
</dbReference>
<dbReference type="Pfam" id="PF26549">
    <property type="entry name" value="Tricorn_N"/>
    <property type="match status" value="1"/>
</dbReference>
<evidence type="ECO:0008006" key="3">
    <source>
        <dbReference type="Google" id="ProtNLM"/>
    </source>
</evidence>
<dbReference type="InterPro" id="IPR011042">
    <property type="entry name" value="6-blade_b-propeller_TolB-like"/>
</dbReference>
<protein>
    <recommendedName>
        <fullName evidence="3">TolB N-terminal domain-containing protein</fullName>
    </recommendedName>
</protein>
<dbReference type="Gene3D" id="2.120.10.30">
    <property type="entry name" value="TolB, C-terminal domain"/>
    <property type="match status" value="1"/>
</dbReference>
<reference evidence="2" key="1">
    <citation type="submission" date="2018-05" db="EMBL/GenBank/DDBJ databases">
        <authorList>
            <person name="Lanie J.A."/>
            <person name="Ng W.-L."/>
            <person name="Kazmierczak K.M."/>
            <person name="Andrzejewski T.M."/>
            <person name="Davidsen T.M."/>
            <person name="Wayne K.J."/>
            <person name="Tettelin H."/>
            <person name="Glass J.I."/>
            <person name="Rusch D."/>
            <person name="Podicherti R."/>
            <person name="Tsui H.-C.T."/>
            <person name="Winkler M.E."/>
        </authorList>
    </citation>
    <scope>NUCLEOTIDE SEQUENCE</scope>
</reference>
<gene>
    <name evidence="2" type="ORF">METZ01_LOCUS242112</name>
</gene>
<dbReference type="SUPFAM" id="SSF52964">
    <property type="entry name" value="TolB, N-terminal domain"/>
    <property type="match status" value="1"/>
</dbReference>
<organism evidence="2">
    <name type="scientific">marine metagenome</name>
    <dbReference type="NCBI Taxonomy" id="408172"/>
    <lineage>
        <taxon>unclassified sequences</taxon>
        <taxon>metagenomes</taxon>
        <taxon>ecological metagenomes</taxon>
    </lineage>
</organism>
<proteinExistence type="inferred from homology"/>
<comment type="similarity">
    <text evidence="1">Belongs to the TolB family.</text>
</comment>
<evidence type="ECO:0000313" key="2">
    <source>
        <dbReference type="EMBL" id="SVB89258.1"/>
    </source>
</evidence>
<sequence>MAGLALGQAQRSIDVDVFDAGEVKAIPVTLEGFTGETLALLKFDLFVQGFEFVDKAKAQFTIKGSNAGRINGAVYDHVKRGFILNKRYQGGSLRRQAHTFANNAVEAITGSPGIGLTKIAFRQFHGRDTEIHVADFDGHNSKRLTHDNSIAAGPEWTPNNDSLFYYSYRRHNPDIYSHNIHTGVRRIVARYSGSNISPAVSPDGRRVAMVLSKAGSPDIWAASADGTGLRRLTTTKEAESSPCWSPDGRWICFVSRASGRTALYKIPANGGAMSRIRTVGAFNATEPNWSPDGKAIVFTTMRGGGVFEICIVPPGGGNVEVLATGEDPSWAPNSRTLMFTSRSRGKRVLSVLDVPTKRVKT</sequence>
<dbReference type="Pfam" id="PF07676">
    <property type="entry name" value="PD40"/>
    <property type="match status" value="1"/>
</dbReference>
<dbReference type="SUPFAM" id="SSF69304">
    <property type="entry name" value="Tricorn protease N-terminal domain"/>
    <property type="match status" value="1"/>
</dbReference>
<dbReference type="Gene3D" id="3.40.50.10070">
    <property type="entry name" value="TolB, N-terminal domain"/>
    <property type="match status" value="1"/>
</dbReference>
<feature type="non-terminal residue" evidence="2">
    <location>
        <position position="361"/>
    </location>
</feature>
<dbReference type="EMBL" id="UINC01062536">
    <property type="protein sequence ID" value="SVB89258.1"/>
    <property type="molecule type" value="Genomic_DNA"/>
</dbReference>
<name>A0A382HPN3_9ZZZZ</name>
<evidence type="ECO:0000256" key="1">
    <source>
        <dbReference type="ARBA" id="ARBA00009820"/>
    </source>
</evidence>
<accession>A0A382HPN3</accession>
<dbReference type="PANTHER" id="PTHR36842">
    <property type="entry name" value="PROTEIN TOLB HOMOLOG"/>
    <property type="match status" value="1"/>
</dbReference>